<proteinExistence type="predicted"/>
<dbReference type="EMBL" id="JAQNDO010000001">
    <property type="protein sequence ID" value="MDC0740579.1"/>
    <property type="molecule type" value="Genomic_DNA"/>
</dbReference>
<dbReference type="RefSeq" id="WP_271915780.1">
    <property type="nucleotide sequence ID" value="NZ_JAQNDO010000001.1"/>
</dbReference>
<evidence type="ECO:0000313" key="3">
    <source>
        <dbReference type="Proteomes" id="UP001221411"/>
    </source>
</evidence>
<accession>A0ABT5EGX2</accession>
<gene>
    <name evidence="2" type="ORF">POL67_04425</name>
</gene>
<feature type="transmembrane region" description="Helical" evidence="1">
    <location>
        <begin position="96"/>
        <end position="116"/>
    </location>
</feature>
<keyword evidence="1" id="KW-0812">Transmembrane</keyword>
<keyword evidence="3" id="KW-1185">Reference proteome</keyword>
<keyword evidence="1" id="KW-0472">Membrane</keyword>
<name>A0ABT5EGX2_9BACT</name>
<dbReference type="Proteomes" id="UP001221411">
    <property type="component" value="Unassembled WGS sequence"/>
</dbReference>
<sequence>MPVFISRRITTEKQGSVERPYACAGCSYRAEVRIVAAARGQADGSIVLPASQIRAESEERADAALADEIQALYDLIPCPRCGARSDNAALYRQNTVLIVIGWIFAGLVMALVAYFPAASASPGSDPPIVGPIVWTIAGLALAGVSWHRRKQRIERIARAVEFLPDDESS</sequence>
<evidence type="ECO:0000313" key="2">
    <source>
        <dbReference type="EMBL" id="MDC0740579.1"/>
    </source>
</evidence>
<feature type="transmembrane region" description="Helical" evidence="1">
    <location>
        <begin position="128"/>
        <end position="146"/>
    </location>
</feature>
<organism evidence="2 3">
    <name type="scientific">Polyangium mundeleinium</name>
    <dbReference type="NCBI Taxonomy" id="2995306"/>
    <lineage>
        <taxon>Bacteria</taxon>
        <taxon>Pseudomonadati</taxon>
        <taxon>Myxococcota</taxon>
        <taxon>Polyangia</taxon>
        <taxon>Polyangiales</taxon>
        <taxon>Polyangiaceae</taxon>
        <taxon>Polyangium</taxon>
    </lineage>
</organism>
<comment type="caution">
    <text evidence="2">The sequence shown here is derived from an EMBL/GenBank/DDBJ whole genome shotgun (WGS) entry which is preliminary data.</text>
</comment>
<evidence type="ECO:0000256" key="1">
    <source>
        <dbReference type="SAM" id="Phobius"/>
    </source>
</evidence>
<keyword evidence="1" id="KW-1133">Transmembrane helix</keyword>
<reference evidence="2 3" key="1">
    <citation type="submission" date="2022-11" db="EMBL/GenBank/DDBJ databases">
        <title>Minimal conservation of predation-associated metabolite biosynthetic gene clusters underscores biosynthetic potential of Myxococcota including descriptions for ten novel species: Archangium lansinium sp. nov., Myxococcus landrumus sp. nov., Nannocystis bai.</title>
        <authorList>
            <person name="Ahearne A."/>
            <person name="Stevens C."/>
            <person name="Dowd S."/>
        </authorList>
    </citation>
    <scope>NUCLEOTIDE SEQUENCE [LARGE SCALE GENOMIC DNA]</scope>
    <source>
        <strain evidence="2 3">RJM3</strain>
    </source>
</reference>
<protein>
    <submittedName>
        <fullName evidence="2">Uncharacterized protein</fullName>
    </submittedName>
</protein>